<organism evidence="1 2">
    <name type="scientific">Vitis vinifera</name>
    <name type="common">Grape</name>
    <dbReference type="NCBI Taxonomy" id="29760"/>
    <lineage>
        <taxon>Eukaryota</taxon>
        <taxon>Viridiplantae</taxon>
        <taxon>Streptophyta</taxon>
        <taxon>Embryophyta</taxon>
        <taxon>Tracheophyta</taxon>
        <taxon>Spermatophyta</taxon>
        <taxon>Magnoliopsida</taxon>
        <taxon>eudicotyledons</taxon>
        <taxon>Gunneridae</taxon>
        <taxon>Pentapetalae</taxon>
        <taxon>rosids</taxon>
        <taxon>Vitales</taxon>
        <taxon>Vitaceae</taxon>
        <taxon>Viteae</taxon>
        <taxon>Vitis</taxon>
    </lineage>
</organism>
<dbReference type="EMBL" id="QGNW01001222">
    <property type="protein sequence ID" value="RVW49557.1"/>
    <property type="molecule type" value="Genomic_DNA"/>
</dbReference>
<accession>A0A438EPF3</accession>
<reference evidence="1 2" key="1">
    <citation type="journal article" date="2018" name="PLoS Genet.">
        <title>Population sequencing reveals clonal diversity and ancestral inbreeding in the grapevine cultivar Chardonnay.</title>
        <authorList>
            <person name="Roach M.J."/>
            <person name="Johnson D.L."/>
            <person name="Bohlmann J."/>
            <person name="van Vuuren H.J."/>
            <person name="Jones S.J."/>
            <person name="Pretorius I.S."/>
            <person name="Schmidt S.A."/>
            <person name="Borneman A.R."/>
        </authorList>
    </citation>
    <scope>NUCLEOTIDE SEQUENCE [LARGE SCALE GENOMIC DNA]</scope>
    <source>
        <strain evidence="2">cv. Chardonnay</strain>
        <tissue evidence="1">Leaf</tissue>
    </source>
</reference>
<evidence type="ECO:0000313" key="1">
    <source>
        <dbReference type="EMBL" id="RVW49557.1"/>
    </source>
</evidence>
<dbReference type="PANTHER" id="PTHR33598">
    <property type="entry name" value="OS02G0833400 PROTEIN"/>
    <property type="match status" value="1"/>
</dbReference>
<dbReference type="Proteomes" id="UP000288805">
    <property type="component" value="Unassembled WGS sequence"/>
</dbReference>
<evidence type="ECO:0008006" key="3">
    <source>
        <dbReference type="Google" id="ProtNLM"/>
    </source>
</evidence>
<evidence type="ECO:0000313" key="2">
    <source>
        <dbReference type="Proteomes" id="UP000288805"/>
    </source>
</evidence>
<comment type="caution">
    <text evidence="1">The sequence shown here is derived from an EMBL/GenBank/DDBJ whole genome shotgun (WGS) entry which is preliminary data.</text>
</comment>
<proteinExistence type="predicted"/>
<dbReference type="PANTHER" id="PTHR33598:SF2">
    <property type="entry name" value="MAR-BINDING FILAMENT-LIKE PROTEIN"/>
    <property type="match status" value="1"/>
</dbReference>
<protein>
    <recommendedName>
        <fullName evidence="3">DUF4283 domain-containing protein</fullName>
    </recommendedName>
</protein>
<dbReference type="Pfam" id="PF05542">
    <property type="entry name" value="DUF760"/>
    <property type="match status" value="1"/>
</dbReference>
<name>A0A438EPF3_VITVI</name>
<sequence length="509" mass="57178">MLLSKCNSSLEKNRMICWTICDHYSQRRKELAGLELIKSVGDPEMDAQFGDKKWFGDSKLKDLFPLLFRIAANNSAIVADLWGRQEGGGGGWEVHFRRPFQDWELEEVNRFLSYISAVRVQEGEDFLVWKIERKGTFKVNSYYRSLKEDNSPLFPVKEVWVGLDFLLDGAEVCGDFIDQKLYRRVWLGGGRGYKLELWCNRAGGSCRAWREEIHSDIPRGVEGDGKEFKKLMDSSCPKGEAGGSNGQVLDSERVLRLGLRRYGGKILYPERWYPEIGCFKSGACAKEVWVRIVGDVCWGFVAVDKDIALRRNMQWARILIRFNVRGLPTSLHEVVRVGGQGEGVGPSRAVESIGMAGKCCVKGGKHLLPLRLMPNAKGMAGPAFQRLNRQVAELSEPATPELKEIIHSAVHGLLATLSPKMHSKAPLSENTSTGVLNVGNEDCTELVENTSVQFQPLISLTRDYLARLLFWCMLLGHYLRGLEYRVELIELLSLSSDAENEASGDEQVA</sequence>
<dbReference type="AlphaFoldDB" id="A0A438EPF3"/>
<dbReference type="InterPro" id="IPR008479">
    <property type="entry name" value="DUF760"/>
</dbReference>
<gene>
    <name evidence="1" type="ORF">CK203_116523</name>
</gene>